<proteinExistence type="predicted"/>
<feature type="domain" description="HTH cro/C1-type" evidence="1">
    <location>
        <begin position="299"/>
        <end position="320"/>
    </location>
</feature>
<gene>
    <name evidence="2" type="ORF">EGT74_23570</name>
</gene>
<protein>
    <submittedName>
        <fullName evidence="2">CHAT domain-containing protein</fullName>
    </submittedName>
</protein>
<name>A0A3N4PKK4_9BACT</name>
<organism evidence="2 3">
    <name type="scientific">Chitinophaga lutea</name>
    <dbReference type="NCBI Taxonomy" id="2488634"/>
    <lineage>
        <taxon>Bacteria</taxon>
        <taxon>Pseudomonadati</taxon>
        <taxon>Bacteroidota</taxon>
        <taxon>Chitinophagia</taxon>
        <taxon>Chitinophagales</taxon>
        <taxon>Chitinophagaceae</taxon>
        <taxon>Chitinophaga</taxon>
    </lineage>
</organism>
<dbReference type="InterPro" id="IPR001387">
    <property type="entry name" value="Cro/C1-type_HTH"/>
</dbReference>
<evidence type="ECO:0000259" key="1">
    <source>
        <dbReference type="PROSITE" id="PS50943"/>
    </source>
</evidence>
<accession>A0A3N4PKK4</accession>
<comment type="caution">
    <text evidence="2">The sequence shown here is derived from an EMBL/GenBank/DDBJ whole genome shotgun (WGS) entry which is preliminary data.</text>
</comment>
<dbReference type="AlphaFoldDB" id="A0A3N4PKK4"/>
<evidence type="ECO:0000313" key="2">
    <source>
        <dbReference type="EMBL" id="RPE05371.1"/>
    </source>
</evidence>
<evidence type="ECO:0000313" key="3">
    <source>
        <dbReference type="Proteomes" id="UP000278351"/>
    </source>
</evidence>
<dbReference type="PROSITE" id="PS50943">
    <property type="entry name" value="HTH_CROC1"/>
    <property type="match status" value="1"/>
</dbReference>
<dbReference type="Pfam" id="PF12770">
    <property type="entry name" value="CHAT"/>
    <property type="match status" value="1"/>
</dbReference>
<keyword evidence="3" id="KW-1185">Reference proteome</keyword>
<dbReference type="InterPro" id="IPR024983">
    <property type="entry name" value="CHAT_dom"/>
</dbReference>
<dbReference type="EMBL" id="RPDH01000003">
    <property type="protein sequence ID" value="RPE05371.1"/>
    <property type="molecule type" value="Genomic_DNA"/>
</dbReference>
<reference evidence="2 3" key="1">
    <citation type="submission" date="2018-11" db="EMBL/GenBank/DDBJ databases">
        <title>Chitinophaga lutea sp.nov., isolate from arsenic contaminated soil.</title>
        <authorList>
            <person name="Zong Y."/>
        </authorList>
    </citation>
    <scope>NUCLEOTIDE SEQUENCE [LARGE SCALE GENOMIC DNA]</scope>
    <source>
        <strain evidence="2 3">ZY74</strain>
    </source>
</reference>
<sequence>MPRSVFVMKTIIISFANSSREPLASITEEDDHIHRILIENNRGNYSVHRESFATVDNINNALGTYSGNIAIFHYAGHASQTSLLFNDQEANGIGIAYQLKPSIAAGNLRLVILNGCSTAQQVTKLLDLGVPAVIATNASVNDTSAKIFGVEFFRNVCQKRMSLRNAFNAALASAQTAAKEALGLDDAVNRDLHVPGEKPREPFWGLFYKNADAVDMNPLPSAPETATALYEPNIQLTQTIFTALVNDGNAPAIQLDEKKKMEIIEDYVFQKTIMDVFPHPIAIQLKTLFAAEYGAEALKKPSIKRLEQIARVFQITTEFMGIIMISQLWELKITQRVKELPDEIEQLLESYFNLNIDERAIYNYSTLIKGIRKYIDTLDKVDYFVTELETLREEDEQNKKFGEACEYLAYIRNATYPGKPVGIQEAEVGDLCLTAESMLSVFFEKLGFLHRYTLTSIQNIRINKYRHDVLTEFDHQVVKLMNSNASHEVNYYLLAKHLDNSGVILTKQNLSVFNVERRQYKGEALEFLNLSPLVIDINAFESRADRSNLVFYGQYREADKVYVFRNVSKPDDDMNHVEINIDRKFGRTEQQEQSRYEAVCKQLNAFRDFAMHATTLQP</sequence>
<dbReference type="Proteomes" id="UP000278351">
    <property type="component" value="Unassembled WGS sequence"/>
</dbReference>